<evidence type="ECO:0000313" key="3">
    <source>
        <dbReference type="EMBL" id="MBU9727316.1"/>
    </source>
</evidence>
<keyword evidence="1" id="KW-1133">Transmembrane helix</keyword>
<evidence type="ECO:0000259" key="2">
    <source>
        <dbReference type="Pfam" id="PF14501"/>
    </source>
</evidence>
<proteinExistence type="predicted"/>
<dbReference type="EMBL" id="JAHQCX010000010">
    <property type="protein sequence ID" value="MBU9727316.1"/>
    <property type="molecule type" value="Genomic_DNA"/>
</dbReference>
<gene>
    <name evidence="3" type="ORF">KTH90_14955</name>
</gene>
<dbReference type="Proteomes" id="UP001314681">
    <property type="component" value="Unassembled WGS sequence"/>
</dbReference>
<evidence type="ECO:0000313" key="4">
    <source>
        <dbReference type="Proteomes" id="UP001314681"/>
    </source>
</evidence>
<dbReference type="Gene3D" id="3.30.565.10">
    <property type="entry name" value="Histidine kinase-like ATPase, C-terminal domain"/>
    <property type="match status" value="1"/>
</dbReference>
<organism evidence="3 4">
    <name type="scientific">Diplocloster modestus</name>
    <dbReference type="NCBI Taxonomy" id="2850322"/>
    <lineage>
        <taxon>Bacteria</taxon>
        <taxon>Bacillati</taxon>
        <taxon>Bacillota</taxon>
        <taxon>Clostridia</taxon>
        <taxon>Lachnospirales</taxon>
        <taxon>Lachnospiraceae</taxon>
        <taxon>Diplocloster</taxon>
    </lineage>
</organism>
<evidence type="ECO:0000256" key="1">
    <source>
        <dbReference type="SAM" id="Phobius"/>
    </source>
</evidence>
<feature type="domain" description="Sensor histidine kinase NatK-like C-terminal" evidence="2">
    <location>
        <begin position="329"/>
        <end position="427"/>
    </location>
</feature>
<comment type="caution">
    <text evidence="3">The sequence shown here is derived from an EMBL/GenBank/DDBJ whole genome shotgun (WGS) entry which is preliminary data.</text>
</comment>
<feature type="transmembrane region" description="Helical" evidence="1">
    <location>
        <begin position="63"/>
        <end position="81"/>
    </location>
</feature>
<protein>
    <submittedName>
        <fullName evidence="3">GHKL domain-containing protein</fullName>
    </submittedName>
</protein>
<keyword evidence="1" id="KW-0812">Transmembrane</keyword>
<dbReference type="Pfam" id="PF14501">
    <property type="entry name" value="HATPase_c_5"/>
    <property type="match status" value="1"/>
</dbReference>
<dbReference type="InterPro" id="IPR036890">
    <property type="entry name" value="HATPase_C_sf"/>
</dbReference>
<dbReference type="InterPro" id="IPR032834">
    <property type="entry name" value="NatK-like_C"/>
</dbReference>
<dbReference type="PANTHER" id="PTHR40448">
    <property type="entry name" value="TWO-COMPONENT SENSOR HISTIDINE KINASE"/>
    <property type="match status" value="1"/>
</dbReference>
<keyword evidence="4" id="KW-1185">Reference proteome</keyword>
<feature type="transmembrane region" description="Helical" evidence="1">
    <location>
        <begin position="191"/>
        <end position="213"/>
    </location>
</feature>
<feature type="transmembrane region" description="Helical" evidence="1">
    <location>
        <begin position="160"/>
        <end position="179"/>
    </location>
</feature>
<dbReference type="PANTHER" id="PTHR40448:SF1">
    <property type="entry name" value="TWO-COMPONENT SENSOR HISTIDINE KINASE"/>
    <property type="match status" value="1"/>
</dbReference>
<feature type="transmembrane region" description="Helical" evidence="1">
    <location>
        <begin position="6"/>
        <end position="27"/>
    </location>
</feature>
<accession>A0ABS6K9Z8</accession>
<dbReference type="SUPFAM" id="SSF55874">
    <property type="entry name" value="ATPase domain of HSP90 chaperone/DNA topoisomerase II/histidine kinase"/>
    <property type="match status" value="1"/>
</dbReference>
<feature type="transmembrane region" description="Helical" evidence="1">
    <location>
        <begin position="39"/>
        <end position="57"/>
    </location>
</feature>
<keyword evidence="1" id="KW-0472">Membrane</keyword>
<feature type="transmembrane region" description="Helical" evidence="1">
    <location>
        <begin position="129"/>
        <end position="148"/>
    </location>
</feature>
<feature type="transmembrane region" description="Helical" evidence="1">
    <location>
        <begin position="88"/>
        <end position="109"/>
    </location>
</feature>
<name>A0ABS6K9Z8_9FIRM</name>
<sequence length="431" mass="50356">MIGFYISNFIYSFVKILSGYLILNDLFISKYDKKKSFKYILLLATPISIFSGLNMQWYYYSNFVLIIECIYVALTASVLLIGKRRVIFVVNMFYQVSYVMINLFIMYLYCVITGDREVYKFINVASKQRYYFIIIDICILIIIFCLIHRFFKGNFVKLENYYIVLAGASVAIYFISAYYQEIYLNSITNILFYQWLLWFFALIIIVTAFLCYVKYRILSENANLAMMRNDLLETSYNEMHSIFQDNAILCHDINKHFLILTKLLEKGDAEEASDYLRNLHISATKTANFIWTDNEFIDMVLNSKLLEAQKLGIVIKINSDKFNFSDNNYDLCLILGNLLDNAIEASSFAEIKWIHINILKNKNIININISNSLKNKPVEKNGKLCTTKGDNRAHGIGLLSVRQLVEKNEGIFNYKYDKYHFEANVTLFNLS</sequence>
<reference evidence="3 4" key="1">
    <citation type="submission" date="2021-06" db="EMBL/GenBank/DDBJ databases">
        <title>Description of novel taxa of the family Lachnospiraceae.</title>
        <authorList>
            <person name="Chaplin A.V."/>
            <person name="Sokolova S.R."/>
            <person name="Pikina A.P."/>
            <person name="Korzhanova M."/>
            <person name="Belova V."/>
            <person name="Korostin D."/>
            <person name="Efimov B.A."/>
        </authorList>
    </citation>
    <scope>NUCLEOTIDE SEQUENCE [LARGE SCALE GENOMIC DNA]</scope>
    <source>
        <strain evidence="3 4">ASD4241</strain>
    </source>
</reference>
<dbReference type="RefSeq" id="WP_238727004.1">
    <property type="nucleotide sequence ID" value="NZ_JAHQCX010000010.1"/>
</dbReference>